<sequence length="373" mass="40812">MLPFVRMFDYGNEVPDPSSGFRIISTGDALLLITKSGDLWVRGYNRYGKLGIGNNTTTYVLDWTKVRSDVKFACGSGLVTVIFTKGNRILYCGDKWFETGGVGSAQIFTWTDVTHQFGAVDLSTVRDMKMSYFTIGLLTTNNQLYAKGFDNNLSFGGVSNKATAVFIANNVQELYTSLVSTIYVDTSGILHRCGMSDNGSLGNNVNLTSYLSYSQTGMTIKDIGMMTTNTGLLYTDSSARTRYFIAGQNLNKQMGNAAAASAITSTYTELSGSVDKFSSLWENDGILMTFAVGKNTNQLFYAGTNTFHASGGVSSFADTYELVPMVFNDIQEVLCAQRLSVVHDSTKWYYCGDANSMYGLPDVSTFTELPLPF</sequence>
<reference evidence="1" key="1">
    <citation type="submission" date="2024-05" db="EMBL/GenBank/DDBJ databases">
        <authorList>
            <person name="Badawy S."/>
            <person name="Skurnik M."/>
        </authorList>
    </citation>
    <scope>NUCLEOTIDE SEQUENCE</scope>
</reference>
<dbReference type="InterPro" id="IPR009091">
    <property type="entry name" value="RCC1/BLIP-II"/>
</dbReference>
<accession>A0AAU7PHS3</accession>
<evidence type="ECO:0000313" key="1">
    <source>
        <dbReference type="EMBL" id="XBS49675.1"/>
    </source>
</evidence>
<organism evidence="1">
    <name type="scientific">Escherichia phage fEgEco12</name>
    <dbReference type="NCBI Taxonomy" id="3158837"/>
    <lineage>
        <taxon>Viruses</taxon>
        <taxon>Duplodnaviria</taxon>
        <taxon>Heunggongvirae</taxon>
        <taxon>Uroviricota</taxon>
        <taxon>Caudoviricetes</taxon>
    </lineage>
</organism>
<name>A0AAU7PHS3_9CAUD</name>
<dbReference type="SUPFAM" id="SSF50985">
    <property type="entry name" value="RCC1/BLIP-II"/>
    <property type="match status" value="1"/>
</dbReference>
<dbReference type="Gene3D" id="2.130.10.30">
    <property type="entry name" value="Regulator of chromosome condensation 1/beta-lactamase-inhibitor protein II"/>
    <property type="match status" value="1"/>
</dbReference>
<protein>
    <submittedName>
        <fullName evidence="1">Chromosome condensation regulator</fullName>
    </submittedName>
</protein>
<proteinExistence type="predicted"/>
<dbReference type="EMBL" id="PP777464">
    <property type="protein sequence ID" value="XBS49675.1"/>
    <property type="molecule type" value="Genomic_DNA"/>
</dbReference>